<dbReference type="Pfam" id="PF15814">
    <property type="entry name" value="FAM199X"/>
    <property type="match status" value="1"/>
</dbReference>
<feature type="region of interest" description="Disordered" evidence="2">
    <location>
        <begin position="751"/>
        <end position="811"/>
    </location>
</feature>
<dbReference type="InterPro" id="IPR002999">
    <property type="entry name" value="Tudor"/>
</dbReference>
<dbReference type="AlphaFoldDB" id="A0AAD5AXG3"/>
<dbReference type="SUPFAM" id="SSF63748">
    <property type="entry name" value="Tudor/PWWP/MBT"/>
    <property type="match status" value="1"/>
</dbReference>
<feature type="compositionally biased region" description="Basic residues" evidence="2">
    <location>
        <begin position="826"/>
        <end position="847"/>
    </location>
</feature>
<dbReference type="EMBL" id="MU551577">
    <property type="protein sequence ID" value="KAI5624694.1"/>
    <property type="molecule type" value="Genomic_DNA"/>
</dbReference>
<protein>
    <submittedName>
        <fullName evidence="4">Protein FAM199X</fullName>
    </submittedName>
</protein>
<evidence type="ECO:0000256" key="2">
    <source>
        <dbReference type="SAM" id="MobiDB-lite"/>
    </source>
</evidence>
<name>A0AAD5AXG3_SILAS</name>
<dbReference type="Pfam" id="PF00567">
    <property type="entry name" value="TUDOR"/>
    <property type="match status" value="1"/>
</dbReference>
<feature type="compositionally biased region" description="Low complexity" evidence="2">
    <location>
        <begin position="771"/>
        <end position="809"/>
    </location>
</feature>
<keyword evidence="5" id="KW-1185">Reference proteome</keyword>
<feature type="region of interest" description="Disordered" evidence="2">
    <location>
        <begin position="824"/>
        <end position="853"/>
    </location>
</feature>
<accession>A0AAD5AXG3</accession>
<comment type="similarity">
    <text evidence="1">Belongs to the FAM199 family.</text>
</comment>
<feature type="domain" description="Tudor" evidence="3">
    <location>
        <begin position="334"/>
        <end position="458"/>
    </location>
</feature>
<dbReference type="PANTHER" id="PTHR32003:SF1">
    <property type="entry name" value="PROTEIN FAM199X"/>
    <property type="match status" value="1"/>
</dbReference>
<evidence type="ECO:0000313" key="4">
    <source>
        <dbReference type="EMBL" id="KAI5624694.1"/>
    </source>
</evidence>
<evidence type="ECO:0000256" key="1">
    <source>
        <dbReference type="ARBA" id="ARBA00009319"/>
    </source>
</evidence>
<gene>
    <name evidence="4" type="ORF">C0J50_15500</name>
</gene>
<dbReference type="Gene3D" id="2.40.50.90">
    <property type="match status" value="1"/>
</dbReference>
<organism evidence="4 5">
    <name type="scientific">Silurus asotus</name>
    <name type="common">Amur catfish</name>
    <name type="synonym">Parasilurus asotus</name>
    <dbReference type="NCBI Taxonomy" id="30991"/>
    <lineage>
        <taxon>Eukaryota</taxon>
        <taxon>Metazoa</taxon>
        <taxon>Chordata</taxon>
        <taxon>Craniata</taxon>
        <taxon>Vertebrata</taxon>
        <taxon>Euteleostomi</taxon>
        <taxon>Actinopterygii</taxon>
        <taxon>Neopterygii</taxon>
        <taxon>Teleostei</taxon>
        <taxon>Ostariophysi</taxon>
        <taxon>Siluriformes</taxon>
        <taxon>Siluridae</taxon>
        <taxon>Silurus</taxon>
    </lineage>
</organism>
<reference evidence="4" key="1">
    <citation type="submission" date="2018-07" db="EMBL/GenBank/DDBJ databases">
        <title>Comparative genomics of catfishes provides insights into carnivory and benthic adaptation.</title>
        <authorList>
            <person name="Zhang Y."/>
            <person name="Wang D."/>
            <person name="Peng Z."/>
            <person name="Zheng S."/>
            <person name="Shao F."/>
            <person name="Tao W."/>
        </authorList>
    </citation>
    <scope>NUCLEOTIDE SEQUENCE</scope>
    <source>
        <strain evidence="4">Chongqing</strain>
    </source>
</reference>
<evidence type="ECO:0000259" key="3">
    <source>
        <dbReference type="Pfam" id="PF00567"/>
    </source>
</evidence>
<proteinExistence type="inferred from homology"/>
<sequence length="885" mass="99690">MDARSLRFPLYGSALHSVANRPSKRSVNIPLTLAVNQFQLRHKVFLFTYLRRQTGECVPHVLKFGSLLQNAVLANSKTKAVLPLQQLALFYGAEKKSPDSIPPEHSTKMFLKQESKVCKVENGKYFIPQDIIPTETEKKEAEFLSMTNSITEQQFENNFRIQHQKQTSSQLIHFLRTNRNMKCFSFAGSEKGAFELKQQLKGETETNMYQEFIQCQKTHKKPKNNSACIFTVKNSCAGSVTYRCVIATNSELWDIGDISTEVKNPLASIIESLTFADCNDSCIVDPFTQSFCISSNESMAHQCGIEEVSSKSVDRSSKIESTGKIPEFQIKKFEEIPVVVTHVVSPNNFYIQLKDNSLQELSEIIVKKNSKSYGELNCIPDIGAYVMGWYAEQELWCRAQVTKICGMNHGSGHLCINIEVEIRRIDYGDLTCLSLWKIKQLCGEVAKIPAQALQVSLADVKPVNGKSWSTEAVSWFKDKVNKRTLYARLYPAESRVIVELFLEKGKLGAMRLQMSDSIYEDFLSPEEPFSMLLQQGNLSEDGTVDVSDFGYRLSSCHRTDPLHRFHSNRWNLTSCGTSVASSECSEELFSSVSVGDQDDCFSLLDDQDLTSFDFFPEGSVCSDVSSSISTYWDWSDSEFEWQLPGSDIASSSDVLSDIIPSIPSSPCLVSKRKTKPNRNLDELPWSAMTNDEQVEYIEYLSRKVSTEMGLREQLDIIKIIDPSAQISPTDSEFIIELNCLTDDKLKQVRNYIRDHNPRQRPTGMRDNWKRSVPSSGSAVSVQSSSNVSMVSSTSSSAGSVSSNSSTSISCAHSDGNLATVAERIRDSKKRSKQRKLQQKALRKRHLKEQRQARKERLSGLFLNEEVLSLKVTEEDDHGDDIDILM</sequence>
<dbReference type="Proteomes" id="UP001205998">
    <property type="component" value="Unassembled WGS sequence"/>
</dbReference>
<evidence type="ECO:0000313" key="5">
    <source>
        <dbReference type="Proteomes" id="UP001205998"/>
    </source>
</evidence>
<dbReference type="Gene3D" id="2.30.30.140">
    <property type="match status" value="1"/>
</dbReference>
<dbReference type="PANTHER" id="PTHR32003">
    <property type="entry name" value="PROTEIN FAM199X"/>
    <property type="match status" value="1"/>
</dbReference>
<dbReference type="InterPro" id="IPR035437">
    <property type="entry name" value="SNase_OB-fold_sf"/>
</dbReference>
<dbReference type="InterPro" id="IPR029672">
    <property type="entry name" value="FAM199X_fam"/>
</dbReference>
<comment type="caution">
    <text evidence="4">The sequence shown here is derived from an EMBL/GenBank/DDBJ whole genome shotgun (WGS) entry which is preliminary data.</text>
</comment>